<accession>A0A9C7LBQ1</accession>
<dbReference type="RefSeq" id="WP_230497373.1">
    <property type="nucleotide sequence ID" value="NZ_CAKJTG010000016.1"/>
</dbReference>
<evidence type="ECO:0008006" key="3">
    <source>
        <dbReference type="Google" id="ProtNLM"/>
    </source>
</evidence>
<dbReference type="Proteomes" id="UP000789845">
    <property type="component" value="Unassembled WGS sequence"/>
</dbReference>
<evidence type="ECO:0000313" key="2">
    <source>
        <dbReference type="Proteomes" id="UP000789845"/>
    </source>
</evidence>
<dbReference type="AlphaFoldDB" id="A0A9C7LBQ1"/>
<proteinExistence type="predicted"/>
<protein>
    <recommendedName>
        <fullName evidence="3">GIY-YIG domain-containing protein</fullName>
    </recommendedName>
</protein>
<organism evidence="1 2">
    <name type="scientific">Pseudoneobacillus rhizosphaerae</name>
    <dbReference type="NCBI Taxonomy" id="2880968"/>
    <lineage>
        <taxon>Bacteria</taxon>
        <taxon>Bacillati</taxon>
        <taxon>Bacillota</taxon>
        <taxon>Bacilli</taxon>
        <taxon>Bacillales</taxon>
        <taxon>Bacillaceae</taxon>
        <taxon>Pseudoneobacillus</taxon>
    </lineage>
</organism>
<gene>
    <name evidence="1" type="ORF">NEOCIP111885_02879</name>
</gene>
<keyword evidence="2" id="KW-1185">Reference proteome</keyword>
<dbReference type="EMBL" id="CAKJTG010000016">
    <property type="protein sequence ID" value="CAG9609138.1"/>
    <property type="molecule type" value="Genomic_DNA"/>
</dbReference>
<sequence length="177" mass="20648">MIHISTTLDLDLVNNPRKSIINSKEIVRQFQNNSWLKGEGAIYVLVDQVQNPGEFIYVGSSTRVKDYPHVTIKGGMNRKYSYKWIHHLPIYAQLEAHFITFGNVLDFPAVQSYLPKATLKEQVMTFIETIEAEIVYAIREKTGKWPKYQNEIHFHTQLAQDELIKKEINQTMKILRL</sequence>
<reference evidence="1" key="1">
    <citation type="submission" date="2021-10" db="EMBL/GenBank/DDBJ databases">
        <authorList>
            <person name="Criscuolo A."/>
        </authorList>
    </citation>
    <scope>NUCLEOTIDE SEQUENCE</scope>
    <source>
        <strain evidence="1">CIP111885</strain>
    </source>
</reference>
<comment type="caution">
    <text evidence="1">The sequence shown here is derived from an EMBL/GenBank/DDBJ whole genome shotgun (WGS) entry which is preliminary data.</text>
</comment>
<evidence type="ECO:0000313" key="1">
    <source>
        <dbReference type="EMBL" id="CAG9609138.1"/>
    </source>
</evidence>
<name>A0A9C7LBQ1_9BACI</name>